<evidence type="ECO:0000256" key="1">
    <source>
        <dbReference type="SAM" id="Phobius"/>
    </source>
</evidence>
<dbReference type="EMBL" id="CP040846">
    <property type="protein sequence ID" value="QDA31625.1"/>
    <property type="molecule type" value="Genomic_DNA"/>
</dbReference>
<feature type="transmembrane region" description="Helical" evidence="1">
    <location>
        <begin position="40"/>
        <end position="60"/>
    </location>
</feature>
<dbReference type="Proteomes" id="UP000306007">
    <property type="component" value="Chromosome"/>
</dbReference>
<dbReference type="RefSeq" id="WP_139680962.1">
    <property type="nucleotide sequence ID" value="NZ_CP040846.1"/>
</dbReference>
<reference evidence="2 3" key="1">
    <citation type="submission" date="2019-06" db="EMBL/GenBank/DDBJ databases">
        <title>Thermococcus indicus sp. nov., a Fe(III)-reducing hyperthermophilic archaeon isolated from the Onnuri vent field of the Central Indian Ocean ridge.</title>
        <authorList>
            <person name="Lim J.K."/>
            <person name="Kim Y.J."/>
            <person name="Kwon K.K."/>
        </authorList>
    </citation>
    <scope>NUCLEOTIDE SEQUENCE [LARGE SCALE GENOMIC DNA]</scope>
    <source>
        <strain evidence="2 3">IOH1</strain>
    </source>
</reference>
<dbReference type="KEGG" id="tic:FH039_08490"/>
<evidence type="ECO:0000313" key="3">
    <source>
        <dbReference type="Proteomes" id="UP000306007"/>
    </source>
</evidence>
<name>A0A4Y5SLG9_9EURY</name>
<dbReference type="GeneID" id="40475216"/>
<dbReference type="OrthoDB" id="103511at2157"/>
<evidence type="ECO:0000313" key="2">
    <source>
        <dbReference type="EMBL" id="QDA31625.1"/>
    </source>
</evidence>
<keyword evidence="1" id="KW-0812">Transmembrane</keyword>
<dbReference type="AlphaFoldDB" id="A0A4Y5SLG9"/>
<accession>A0A4Y5SLG9</accession>
<gene>
    <name evidence="2" type="ORF">FH039_08490</name>
</gene>
<keyword evidence="1" id="KW-0472">Membrane</keyword>
<keyword evidence="3" id="KW-1185">Reference proteome</keyword>
<feature type="transmembrane region" description="Helical" evidence="1">
    <location>
        <begin position="7"/>
        <end position="28"/>
    </location>
</feature>
<proteinExistence type="predicted"/>
<organism evidence="2 3">
    <name type="scientific">Thermococcus indicus</name>
    <dbReference type="NCBI Taxonomy" id="2586643"/>
    <lineage>
        <taxon>Archaea</taxon>
        <taxon>Methanobacteriati</taxon>
        <taxon>Methanobacteriota</taxon>
        <taxon>Thermococci</taxon>
        <taxon>Thermococcales</taxon>
        <taxon>Thermococcaceae</taxon>
        <taxon>Thermococcus</taxon>
    </lineage>
</organism>
<protein>
    <submittedName>
        <fullName evidence="2">Uncharacterized protein</fullName>
    </submittedName>
</protein>
<keyword evidence="1" id="KW-1133">Transmembrane helix</keyword>
<sequence>MKDEKKAFLTLYGASLIMAITIFLYLTRIKGYTTEDMTKVALMVLLPVLAFHSVGGAVILKHYKGKETNT</sequence>